<dbReference type="Gene3D" id="3.30.70.270">
    <property type="match status" value="1"/>
</dbReference>
<dbReference type="Pfam" id="PF00078">
    <property type="entry name" value="RVT_1"/>
    <property type="match status" value="1"/>
</dbReference>
<dbReference type="InterPro" id="IPR050951">
    <property type="entry name" value="Retrovirus_Pol_polyprotein"/>
</dbReference>
<dbReference type="InterPro" id="IPR000477">
    <property type="entry name" value="RT_dom"/>
</dbReference>
<sequence>MEGQWSLVLQKSTTRTVSVLTHLNVLAVQILNLQAAKNFPKLFNGLGTLKREYRIQLKPGAEPYALSTPCRVVIHHRQPLLEQSNQMVRDGVIRPVKEPTEWCSGIVVVPKWNGKSMRVCVDLTVLNKSVRRCLLTLPSVQEQLASLAGAKVFSKLDANSGFWQIPLSKESSLLKTFITPFGRFCFRRLPFGISSAPEYFQSRMNDILVGFPGVLCHMDDILVFCEPYEEHDERLEKALNRLSDSGLTLNAKCQFRRRSLIFLDHQISDNGIRPDSSKVEAVAKIPAPKEVAGVRRFLGWLITLFLL</sequence>
<dbReference type="AlphaFoldDB" id="A0A5S6QK34"/>
<dbReference type="InterPro" id="IPR043502">
    <property type="entry name" value="DNA/RNA_pol_sf"/>
</dbReference>
<dbReference type="WBParaSite" id="TMUE_2000007563.1">
    <property type="protein sequence ID" value="TMUE_2000007563.1"/>
    <property type="gene ID" value="WBGene00299926"/>
</dbReference>
<evidence type="ECO:0000313" key="3">
    <source>
        <dbReference type="WBParaSite" id="TMUE_2000007563.1"/>
    </source>
</evidence>
<dbReference type="CDD" id="cd01647">
    <property type="entry name" value="RT_LTR"/>
    <property type="match status" value="1"/>
</dbReference>
<protein>
    <submittedName>
        <fullName evidence="3">Reverse transcriptase domain-containing protein</fullName>
    </submittedName>
</protein>
<keyword evidence="2" id="KW-1185">Reference proteome</keyword>
<evidence type="ECO:0000313" key="2">
    <source>
        <dbReference type="Proteomes" id="UP000046395"/>
    </source>
</evidence>
<dbReference type="PANTHER" id="PTHR37984">
    <property type="entry name" value="PROTEIN CBG26694"/>
    <property type="match status" value="1"/>
</dbReference>
<dbReference type="STRING" id="70415.A0A5S6QK34"/>
<proteinExistence type="predicted"/>
<dbReference type="PANTHER" id="PTHR37984:SF9">
    <property type="entry name" value="INTEGRASE CATALYTIC DOMAIN-CONTAINING PROTEIN"/>
    <property type="match status" value="1"/>
</dbReference>
<name>A0A5S6QK34_TRIMR</name>
<dbReference type="SUPFAM" id="SSF56672">
    <property type="entry name" value="DNA/RNA polymerases"/>
    <property type="match status" value="1"/>
</dbReference>
<dbReference type="PROSITE" id="PS50878">
    <property type="entry name" value="RT_POL"/>
    <property type="match status" value="1"/>
</dbReference>
<evidence type="ECO:0000259" key="1">
    <source>
        <dbReference type="PROSITE" id="PS50878"/>
    </source>
</evidence>
<reference evidence="3" key="1">
    <citation type="submission" date="2019-12" db="UniProtKB">
        <authorList>
            <consortium name="WormBaseParasite"/>
        </authorList>
    </citation>
    <scope>IDENTIFICATION</scope>
</reference>
<accession>A0A5S6QK34</accession>
<feature type="domain" description="Reverse transcriptase" evidence="1">
    <location>
        <begin position="90"/>
        <end position="267"/>
    </location>
</feature>
<dbReference type="Proteomes" id="UP000046395">
    <property type="component" value="Unassembled WGS sequence"/>
</dbReference>
<organism evidence="2 3">
    <name type="scientific">Trichuris muris</name>
    <name type="common">Mouse whipworm</name>
    <dbReference type="NCBI Taxonomy" id="70415"/>
    <lineage>
        <taxon>Eukaryota</taxon>
        <taxon>Metazoa</taxon>
        <taxon>Ecdysozoa</taxon>
        <taxon>Nematoda</taxon>
        <taxon>Enoplea</taxon>
        <taxon>Dorylaimia</taxon>
        <taxon>Trichinellida</taxon>
        <taxon>Trichuridae</taxon>
        <taxon>Trichuris</taxon>
    </lineage>
</organism>
<dbReference type="InterPro" id="IPR043128">
    <property type="entry name" value="Rev_trsase/Diguanyl_cyclase"/>
</dbReference>
<dbReference type="Gene3D" id="3.10.10.10">
    <property type="entry name" value="HIV Type 1 Reverse Transcriptase, subunit A, domain 1"/>
    <property type="match status" value="1"/>
</dbReference>